<dbReference type="EMBL" id="JACHVU010000008">
    <property type="protein sequence ID" value="MBB2992074.1"/>
    <property type="molecule type" value="Genomic_DNA"/>
</dbReference>
<proteinExistence type="predicted"/>
<dbReference type="Proteomes" id="UP000550501">
    <property type="component" value="Unassembled WGS sequence"/>
</dbReference>
<organism evidence="1 2">
    <name type="scientific">Mycolicibacterium iranicum</name>
    <name type="common">Mycobacterium iranicum</name>
    <dbReference type="NCBI Taxonomy" id="912594"/>
    <lineage>
        <taxon>Bacteria</taxon>
        <taxon>Bacillati</taxon>
        <taxon>Actinomycetota</taxon>
        <taxon>Actinomycetes</taxon>
        <taxon>Mycobacteriales</taxon>
        <taxon>Mycobacteriaceae</taxon>
        <taxon>Mycolicibacterium</taxon>
    </lineage>
</organism>
<evidence type="ECO:0000313" key="1">
    <source>
        <dbReference type="EMBL" id="MBB2992074.1"/>
    </source>
</evidence>
<sequence>MPSGVSQSIVRSLVTVDRVRNIVPVFASWNTTGW</sequence>
<comment type="caution">
    <text evidence="1">The sequence shown here is derived from an EMBL/GenBank/DDBJ whole genome shotgun (WGS) entry which is preliminary data.</text>
</comment>
<accession>A0A839QB76</accession>
<evidence type="ECO:0000313" key="2">
    <source>
        <dbReference type="Proteomes" id="UP000550501"/>
    </source>
</evidence>
<dbReference type="AlphaFoldDB" id="A0A839QB76"/>
<name>A0A839QB76_MYCIR</name>
<protein>
    <submittedName>
        <fullName evidence="1">Uncharacterized protein</fullName>
    </submittedName>
</protein>
<reference evidence="1 2" key="1">
    <citation type="submission" date="2020-08" db="EMBL/GenBank/DDBJ databases">
        <title>The Agave Microbiome: Exploring the role of microbial communities in plant adaptations to desert environments.</title>
        <authorList>
            <person name="Partida-Martinez L.P."/>
        </authorList>
    </citation>
    <scope>NUCLEOTIDE SEQUENCE [LARGE SCALE GENOMIC DNA]</scope>
    <source>
        <strain evidence="1 2">AT2.18</strain>
    </source>
</reference>
<gene>
    <name evidence="1" type="ORF">FHR72_003570</name>
</gene>
<keyword evidence="2" id="KW-1185">Reference proteome</keyword>